<evidence type="ECO:0000259" key="3">
    <source>
        <dbReference type="SMART" id="SM01389"/>
    </source>
</evidence>
<evidence type="ECO:0000313" key="22">
    <source>
        <dbReference type="Proteomes" id="UP000558015"/>
    </source>
</evidence>
<sequence>MNACLRCKYITKEDTCPICGFDTSDNVRGLLIVLDPHNSEVAKKAGIDIKGKYALSVK</sequence>
<dbReference type="AlphaFoldDB" id="A0A2L1CAU6"/>
<keyword evidence="5" id="KW-0548">Nucleotidyltransferase</keyword>
<dbReference type="InterPro" id="IPR007178">
    <property type="entry name" value="Spt4_arch"/>
</dbReference>
<dbReference type="GeneID" id="10981883"/>
<evidence type="ECO:0000313" key="17">
    <source>
        <dbReference type="EMBL" id="MBM7408348.1"/>
    </source>
</evidence>
<evidence type="ECO:0000313" key="8">
    <source>
        <dbReference type="EMBL" id="MBA2853026.1"/>
    </source>
</evidence>
<dbReference type="PANTHER" id="PTHR40704">
    <property type="entry name" value="TRANSCRIPTION ELONGATION FACTOR SPT4"/>
    <property type="match status" value="1"/>
</dbReference>
<reference evidence="4" key="2">
    <citation type="submission" date="2018-02" db="EMBL/GenBank/DDBJ databases">
        <title>Complete genome sequence of the Methanococcus maripaludis type strain JJ (DSM 2067), a model for selenoprotein synthesis in Archaea.</title>
        <authorList>
            <person name="Poehlein A."/>
            <person name="Heym D."/>
            <person name="Quitzke V."/>
            <person name="Fersch J."/>
            <person name="Daniel R."/>
            <person name="Rother M."/>
        </authorList>
    </citation>
    <scope>NUCLEOTIDE SEQUENCE [LARGE SCALE GENOMIC DNA]</scope>
    <source>
        <strain evidence="4">DSM 2067</strain>
    </source>
</reference>
<dbReference type="NCBIfam" id="NF041664">
    <property type="entry name" value="RNAP_arch_Epp"/>
    <property type="match status" value="1"/>
</dbReference>
<evidence type="ECO:0000313" key="30">
    <source>
        <dbReference type="Proteomes" id="UP000590564"/>
    </source>
</evidence>
<dbReference type="Proteomes" id="UP000742560">
    <property type="component" value="Unassembled WGS sequence"/>
</dbReference>
<reference evidence="16" key="4">
    <citation type="submission" date="2020-07" db="EMBL/GenBank/DDBJ databases">
        <title>Severe corrosion of carbon steel in oil field produced water can be linked to methanogenic archaea containing a special type of NiFe hydrogenase.</title>
        <authorList>
            <person name="Lahme S."/>
            <person name="Mand J."/>
            <person name="Longwell J."/>
            <person name="Smith R."/>
            <person name="Enning D."/>
        </authorList>
    </citation>
    <scope>NUCLEOTIDE SEQUENCE</scope>
    <source>
        <strain evidence="16">MIC098Bin5</strain>
    </source>
</reference>
<comment type="similarity">
    <text evidence="2">Belongs to the archaeal Spt4 family.</text>
</comment>
<dbReference type="Proteomes" id="UP000536195">
    <property type="component" value="Unassembled WGS sequence"/>
</dbReference>
<dbReference type="OMA" id="CRECHRI"/>
<dbReference type="Proteomes" id="UP000558015">
    <property type="component" value="Unassembled WGS sequence"/>
</dbReference>
<reference evidence="19" key="1">
    <citation type="journal article" date="2018" name="Genome Announc.">
        <title>Complete Genome Sequence of the Methanococcus maripaludis Type Strain JJ (DSM 2067), a Model for Selenoprotein Synthesis in Archaea.</title>
        <authorList>
            <person name="Poehlein A."/>
            <person name="Heym D."/>
            <person name="Quitzke V."/>
            <person name="Fersch J."/>
            <person name="Daniel R."/>
            <person name="Rother M."/>
        </authorList>
    </citation>
    <scope>NUCLEOTIDE SEQUENCE [LARGE SCALE GENOMIC DNA]</scope>
    <source>
        <strain evidence="19">DSM 2067</strain>
    </source>
</reference>
<dbReference type="EMBL" id="JACDUM010000004">
    <property type="protein sequence ID" value="MBA2860921.1"/>
    <property type="molecule type" value="Genomic_DNA"/>
</dbReference>
<feature type="binding site" evidence="2">
    <location>
        <position position="7"/>
    </location>
    <ligand>
        <name>Zn(2+)</name>
        <dbReference type="ChEBI" id="CHEBI:29105"/>
    </ligand>
</feature>
<evidence type="ECO:0000313" key="13">
    <source>
        <dbReference type="EMBL" id="MBB6067497.1"/>
    </source>
</evidence>
<dbReference type="EMBL" id="JACHED010000005">
    <property type="protein sequence ID" value="MBB6497750.1"/>
    <property type="molecule type" value="Genomic_DNA"/>
</dbReference>
<evidence type="ECO:0000313" key="28">
    <source>
        <dbReference type="Proteomes" id="UP000571854"/>
    </source>
</evidence>
<dbReference type="RefSeq" id="WP_011170385.1">
    <property type="nucleotide sequence ID" value="NZ_BAAABJ010000001.1"/>
</dbReference>
<feature type="binding site" evidence="2">
    <location>
        <position position="16"/>
    </location>
    <ligand>
        <name>Zn(2+)</name>
        <dbReference type="ChEBI" id="CHEBI:29105"/>
    </ligand>
</feature>
<evidence type="ECO:0000313" key="11">
    <source>
        <dbReference type="EMBL" id="MBA2864468.1"/>
    </source>
</evidence>
<dbReference type="EMBL" id="JACDUN010000001">
    <property type="protein sequence ID" value="MBA2858751.1"/>
    <property type="molecule type" value="Genomic_DNA"/>
</dbReference>
<dbReference type="EMBL" id="JACHIQ010000002">
    <property type="protein sequence ID" value="MBB6067497.1"/>
    <property type="molecule type" value="Genomic_DNA"/>
</dbReference>
<dbReference type="GO" id="GO:0016779">
    <property type="term" value="F:nucleotidyltransferase activity"/>
    <property type="evidence" value="ECO:0007669"/>
    <property type="project" value="UniProtKB-KW"/>
</dbReference>
<dbReference type="EMBL" id="JAFBBC010000001">
    <property type="protein sequence ID" value="MBM7408348.1"/>
    <property type="molecule type" value="Genomic_DNA"/>
</dbReference>
<dbReference type="EMBL" id="JACDUO010000002">
    <property type="protein sequence ID" value="MBA2864468.1"/>
    <property type="molecule type" value="Genomic_DNA"/>
</dbReference>
<feature type="domain" description="Spt4/RpoE2 zinc finger" evidence="3">
    <location>
        <begin position="1"/>
        <end position="58"/>
    </location>
</feature>
<dbReference type="EMBL" id="JAGINF010000006">
    <property type="protein sequence ID" value="MBP2220018.1"/>
    <property type="molecule type" value="Genomic_DNA"/>
</dbReference>
<evidence type="ECO:0000313" key="15">
    <source>
        <dbReference type="EMBL" id="MBB6497750.1"/>
    </source>
</evidence>
<keyword evidence="2" id="KW-0805">Transcription regulation</keyword>
<reference evidence="20 22" key="3">
    <citation type="submission" date="2020-07" db="EMBL/GenBank/DDBJ databases">
        <title>Genomic Encyclopedia of Type Strains, Phase IV (KMG-V): Genome sequencing to study the core and pangenomes of soil and plant-associated prokaryotes.</title>
        <authorList>
            <person name="Whitman W."/>
        </authorList>
    </citation>
    <scope>NUCLEOTIDE SEQUENCE [LARGE SCALE GENOMIC DNA]</scope>
    <source>
        <strain evidence="7 24">A1</strain>
        <strain evidence="5 23">A4</strain>
        <strain evidence="6 28">A5</strain>
        <strain evidence="14 21">C11</strain>
        <strain evidence="9 22">C12</strain>
        <strain evidence="11 25">C13</strain>
        <strain evidence="12 27">C14</strain>
        <strain evidence="10 26">C9</strain>
        <strain evidence="15 30">D1</strain>
        <strain evidence="13 29">DSM 7078</strain>
        <strain evidence="17">RC</strain>
        <strain evidence="8 20">S1</strain>
    </source>
</reference>
<evidence type="ECO:0000313" key="19">
    <source>
        <dbReference type="Proteomes" id="UP000239462"/>
    </source>
</evidence>
<dbReference type="Proteomes" id="UP000571751">
    <property type="component" value="Unassembled WGS sequence"/>
</dbReference>
<evidence type="ECO:0000313" key="4">
    <source>
        <dbReference type="EMBL" id="AVB76006.1"/>
    </source>
</evidence>
<dbReference type="GeneID" id="41278881"/>
<dbReference type="EMBL" id="CP026606">
    <property type="protein sequence ID" value="AVB76006.1"/>
    <property type="molecule type" value="Genomic_DNA"/>
</dbReference>
<dbReference type="InterPro" id="IPR022800">
    <property type="entry name" value="Spt4/RpoE2_Znf"/>
</dbReference>
<dbReference type="Proteomes" id="UP000564425">
    <property type="component" value="Unassembled WGS sequence"/>
</dbReference>
<evidence type="ECO:0000313" key="6">
    <source>
        <dbReference type="EMBL" id="MBA2846268.1"/>
    </source>
</evidence>
<comment type="subunit">
    <text evidence="2">Heterodimer composed of Spt4 and Spt5.</text>
</comment>
<evidence type="ECO:0000313" key="16">
    <source>
        <dbReference type="EMBL" id="MBG0769647.1"/>
    </source>
</evidence>
<evidence type="ECO:0000256" key="1">
    <source>
        <dbReference type="ARBA" id="ARBA00023163"/>
    </source>
</evidence>
<evidence type="ECO:0000313" key="5">
    <source>
        <dbReference type="EMBL" id="MBA2840845.1"/>
    </source>
</evidence>
<evidence type="ECO:0000313" key="14">
    <source>
        <dbReference type="EMBL" id="MBB6401629.1"/>
    </source>
</evidence>
<accession>A0A2L1CAU6</accession>
<comment type="function">
    <text evidence="2">Stimulates transcription elongation.</text>
</comment>
<evidence type="ECO:0000256" key="2">
    <source>
        <dbReference type="HAMAP-Rule" id="MF_00949"/>
    </source>
</evidence>
<feature type="binding site" evidence="2">
    <location>
        <position position="4"/>
    </location>
    <ligand>
        <name>Zn(2+)</name>
        <dbReference type="ChEBI" id="CHEBI:29105"/>
    </ligand>
</feature>
<keyword evidence="4" id="KW-0240">DNA-directed RNA polymerase</keyword>
<evidence type="ECO:0000313" key="18">
    <source>
        <dbReference type="EMBL" id="MBP2220018.1"/>
    </source>
</evidence>
<evidence type="ECO:0000313" key="21">
    <source>
        <dbReference type="Proteomes" id="UP000536195"/>
    </source>
</evidence>
<evidence type="ECO:0000313" key="23">
    <source>
        <dbReference type="Proteomes" id="UP000563838"/>
    </source>
</evidence>
<dbReference type="EMBL" id="JACDUP010000002">
    <property type="protein sequence ID" value="MBA2868972.1"/>
    <property type="molecule type" value="Genomic_DNA"/>
</dbReference>
<evidence type="ECO:0000313" key="29">
    <source>
        <dbReference type="Proteomes" id="UP000584706"/>
    </source>
</evidence>
<dbReference type="Proteomes" id="UP000568063">
    <property type="component" value="Unassembled WGS sequence"/>
</dbReference>
<dbReference type="InterPro" id="IPR038589">
    <property type="entry name" value="Spt4_dom_sf"/>
</dbReference>
<dbReference type="EMBL" id="JACCQJ010000002">
    <property type="protein sequence ID" value="MBG0769647.1"/>
    <property type="molecule type" value="Genomic_DNA"/>
</dbReference>
<dbReference type="Proteomes" id="UP000590564">
    <property type="component" value="Unassembled WGS sequence"/>
</dbReference>
<evidence type="ECO:0000313" key="7">
    <source>
        <dbReference type="EMBL" id="MBA2851520.1"/>
    </source>
</evidence>
<evidence type="ECO:0000313" key="24">
    <source>
        <dbReference type="Proteomes" id="UP000564425"/>
    </source>
</evidence>
<evidence type="ECO:0000313" key="25">
    <source>
        <dbReference type="Proteomes" id="UP000567099"/>
    </source>
</evidence>
<dbReference type="SMART" id="SM01389">
    <property type="entry name" value="Spt4"/>
    <property type="match status" value="1"/>
</dbReference>
<keyword evidence="1 2" id="KW-0804">Transcription</keyword>
<dbReference type="EMBL" id="JACDUJ010000001">
    <property type="protein sequence ID" value="MBA2846268.1"/>
    <property type="molecule type" value="Genomic_DNA"/>
</dbReference>
<dbReference type="SUPFAM" id="SSF63393">
    <property type="entry name" value="RNA polymerase subunits"/>
    <property type="match status" value="1"/>
</dbReference>
<dbReference type="Proteomes" id="UP000239462">
    <property type="component" value="Chromosome"/>
</dbReference>
<dbReference type="EMBL" id="JACDUH010000002">
    <property type="protein sequence ID" value="MBA2851520.1"/>
    <property type="molecule type" value="Genomic_DNA"/>
</dbReference>
<keyword evidence="5" id="KW-0808">Transferase</keyword>
<dbReference type="Proteomes" id="UP000567099">
    <property type="component" value="Unassembled WGS sequence"/>
</dbReference>
<keyword evidence="2" id="KW-0862">Zinc</keyword>
<organism evidence="4 19">
    <name type="scientific">Methanococcus maripaludis</name>
    <name type="common">Methanococcus deltae</name>
    <dbReference type="NCBI Taxonomy" id="39152"/>
    <lineage>
        <taxon>Archaea</taxon>
        <taxon>Methanobacteriati</taxon>
        <taxon>Methanobacteriota</taxon>
        <taxon>Methanomada group</taxon>
        <taxon>Methanococci</taxon>
        <taxon>Methanococcales</taxon>
        <taxon>Methanococcaceae</taxon>
        <taxon>Methanococcus</taxon>
    </lineage>
</organism>
<dbReference type="GO" id="GO:0000428">
    <property type="term" value="C:DNA-directed RNA polymerase complex"/>
    <property type="evidence" value="ECO:0007669"/>
    <property type="project" value="UniProtKB-KW"/>
</dbReference>
<evidence type="ECO:0000313" key="20">
    <source>
        <dbReference type="Proteomes" id="UP000522365"/>
    </source>
</evidence>
<dbReference type="Pfam" id="PF06093">
    <property type="entry name" value="Spt4"/>
    <property type="match status" value="1"/>
</dbReference>
<evidence type="ECO:0000313" key="26">
    <source>
        <dbReference type="Proteomes" id="UP000568063"/>
    </source>
</evidence>
<dbReference type="Proteomes" id="UP000571854">
    <property type="component" value="Unassembled WGS sequence"/>
</dbReference>
<dbReference type="InterPro" id="IPR029040">
    <property type="entry name" value="RPABC4/Spt4"/>
</dbReference>
<dbReference type="HAMAP" id="MF_00949">
    <property type="entry name" value="Spt4_arch"/>
    <property type="match status" value="1"/>
</dbReference>
<dbReference type="GO" id="GO:0008270">
    <property type="term" value="F:zinc ion binding"/>
    <property type="evidence" value="ECO:0007669"/>
    <property type="project" value="UniProtKB-UniRule"/>
</dbReference>
<dbReference type="EMBL" id="JACDUK010000002">
    <property type="protein sequence ID" value="MBA2853026.1"/>
    <property type="molecule type" value="Genomic_DNA"/>
</dbReference>
<dbReference type="Proteomes" id="UP000584706">
    <property type="component" value="Unassembled WGS sequence"/>
</dbReference>
<dbReference type="KEGG" id="mmad:MMJJ_05900"/>
<dbReference type="Proteomes" id="UP000714405">
    <property type="component" value="Unassembled WGS sequence"/>
</dbReference>
<evidence type="ECO:0000313" key="12">
    <source>
        <dbReference type="EMBL" id="MBA2868972.1"/>
    </source>
</evidence>
<dbReference type="Proteomes" id="UP000563838">
    <property type="component" value="Unassembled WGS sequence"/>
</dbReference>
<gene>
    <name evidence="2" type="primary">spt4</name>
    <name evidence="16" type="ORF">H0S71_07110</name>
    <name evidence="17" type="ORF">HNP85_000020</name>
    <name evidence="7" type="ORF">HNP86_001673</name>
    <name evidence="5" type="ORF">HNP87_001377</name>
    <name evidence="6" type="ORF">HNP88_000452</name>
    <name evidence="8" type="ORF">HNP89_000983</name>
    <name evidence="10" type="ORF">HNP91_001753</name>
    <name evidence="14" type="ORF">HNP92_000934</name>
    <name evidence="9" type="ORF">HNP93_001452</name>
    <name evidence="11" type="ORF">HNP94_001490</name>
    <name evidence="12" type="ORF">HNP95_001151</name>
    <name evidence="15" type="ORF">HNP96_001809</name>
    <name evidence="13" type="ORF">HNP97_001007</name>
    <name evidence="18" type="ORF">J2745_001525</name>
    <name evidence="4" type="ORF">MMJJ_05900</name>
</gene>
<dbReference type="Proteomes" id="UP000522365">
    <property type="component" value="Unassembled WGS sequence"/>
</dbReference>
<dbReference type="PANTHER" id="PTHR40704:SF1">
    <property type="entry name" value="TRANSCRIPTION ELONGATION FACTOR SPT4"/>
    <property type="match status" value="1"/>
</dbReference>
<dbReference type="Proteomes" id="UP000722095">
    <property type="component" value="Unassembled WGS sequence"/>
</dbReference>
<evidence type="ECO:0000313" key="27">
    <source>
        <dbReference type="Proteomes" id="UP000571751"/>
    </source>
</evidence>
<dbReference type="Gene3D" id="2.20.28.90">
    <property type="match status" value="1"/>
</dbReference>
<name>A0A2L1CAU6_METMI</name>
<dbReference type="EMBL" id="JACHEC010000002">
    <property type="protein sequence ID" value="MBB6401629.1"/>
    <property type="molecule type" value="Genomic_DNA"/>
</dbReference>
<evidence type="ECO:0000313" key="9">
    <source>
        <dbReference type="EMBL" id="MBA2858751.1"/>
    </source>
</evidence>
<proteinExistence type="inferred from homology"/>
<evidence type="ECO:0000313" key="10">
    <source>
        <dbReference type="EMBL" id="MBA2860921.1"/>
    </source>
</evidence>
<protein>
    <recommendedName>
        <fullName evidence="2">Transcription elongation factor Spt4</fullName>
    </recommendedName>
</protein>
<keyword evidence="2" id="KW-0479">Metal-binding</keyword>
<feature type="binding site" evidence="2">
    <location>
        <position position="19"/>
    </location>
    <ligand>
        <name>Zn(2+)</name>
        <dbReference type="ChEBI" id="CHEBI:29105"/>
    </ligand>
</feature>
<reference evidence="18" key="5">
    <citation type="submission" date="2021-03" db="EMBL/GenBank/DDBJ databases">
        <title>Genomic Encyclopedia of Type Strains, Phase IV (KMG-IV): sequencing the most valuable type-strain genomes for metagenomic binning, comparative biology and taxonomic classification.</title>
        <authorList>
            <person name="Goeker M."/>
        </authorList>
    </citation>
    <scope>NUCLEOTIDE SEQUENCE</scope>
    <source>
        <strain evidence="18">DSM 2771</strain>
    </source>
</reference>
<dbReference type="GO" id="GO:0006355">
    <property type="term" value="P:regulation of DNA-templated transcription"/>
    <property type="evidence" value="ECO:0007669"/>
    <property type="project" value="UniProtKB-UniRule"/>
</dbReference>
<dbReference type="EMBL" id="JACDUI010000002">
    <property type="protein sequence ID" value="MBA2840845.1"/>
    <property type="molecule type" value="Genomic_DNA"/>
</dbReference>